<proteinExistence type="predicted"/>
<accession>A0A4C1TTJ2</accession>
<organism evidence="1 2">
    <name type="scientific">Eumeta variegata</name>
    <name type="common">Bagworm moth</name>
    <name type="synonym">Eumeta japonica</name>
    <dbReference type="NCBI Taxonomy" id="151549"/>
    <lineage>
        <taxon>Eukaryota</taxon>
        <taxon>Metazoa</taxon>
        <taxon>Ecdysozoa</taxon>
        <taxon>Arthropoda</taxon>
        <taxon>Hexapoda</taxon>
        <taxon>Insecta</taxon>
        <taxon>Pterygota</taxon>
        <taxon>Neoptera</taxon>
        <taxon>Endopterygota</taxon>
        <taxon>Lepidoptera</taxon>
        <taxon>Glossata</taxon>
        <taxon>Ditrysia</taxon>
        <taxon>Tineoidea</taxon>
        <taxon>Psychidae</taxon>
        <taxon>Oiketicinae</taxon>
        <taxon>Eumeta</taxon>
    </lineage>
</organism>
<evidence type="ECO:0000313" key="1">
    <source>
        <dbReference type="EMBL" id="GBP17343.1"/>
    </source>
</evidence>
<keyword evidence="2" id="KW-1185">Reference proteome</keyword>
<dbReference type="OrthoDB" id="10673763at2759"/>
<evidence type="ECO:0000313" key="2">
    <source>
        <dbReference type="Proteomes" id="UP000299102"/>
    </source>
</evidence>
<gene>
    <name evidence="1" type="ORF">EVAR_72948_1</name>
</gene>
<protein>
    <submittedName>
        <fullName evidence="1">Uncharacterized protein</fullName>
    </submittedName>
</protein>
<reference evidence="1 2" key="1">
    <citation type="journal article" date="2019" name="Commun. Biol.">
        <title>The bagworm genome reveals a unique fibroin gene that provides high tensile strength.</title>
        <authorList>
            <person name="Kono N."/>
            <person name="Nakamura H."/>
            <person name="Ohtoshi R."/>
            <person name="Tomita M."/>
            <person name="Numata K."/>
            <person name="Arakawa K."/>
        </authorList>
    </citation>
    <scope>NUCLEOTIDE SEQUENCE [LARGE SCALE GENOMIC DNA]</scope>
</reference>
<dbReference type="AlphaFoldDB" id="A0A4C1TTJ2"/>
<comment type="caution">
    <text evidence="1">The sequence shown here is derived from an EMBL/GenBank/DDBJ whole genome shotgun (WGS) entry which is preliminary data.</text>
</comment>
<dbReference type="EMBL" id="BGZK01006273">
    <property type="protein sequence ID" value="GBP17343.1"/>
    <property type="molecule type" value="Genomic_DNA"/>
</dbReference>
<name>A0A4C1TTJ2_EUMVA</name>
<sequence length="130" mass="14717">MAQYYQIQNLDEIKQIYADVQVVHVASDEVGVSNPNRAQHIVLDDTQQILLQNDGPQQVVYQTQGTPTQYQPPQAGTHYTILGEDINQTHPKLSRIKFSSSNNSKLKRHNTSNNLSSSSRYQCINSITKF</sequence>
<dbReference type="Proteomes" id="UP000299102">
    <property type="component" value="Unassembled WGS sequence"/>
</dbReference>